<accession>A0A835LR14</accession>
<dbReference type="SUPFAM" id="SSF54928">
    <property type="entry name" value="RNA-binding domain, RBD"/>
    <property type="match status" value="1"/>
</dbReference>
<feature type="domain" description="RRM" evidence="3">
    <location>
        <begin position="41"/>
        <end position="124"/>
    </location>
</feature>
<evidence type="ECO:0000256" key="1">
    <source>
        <dbReference type="PROSITE-ProRule" id="PRU00176"/>
    </source>
</evidence>
<dbReference type="GO" id="GO:0003723">
    <property type="term" value="F:RNA binding"/>
    <property type="evidence" value="ECO:0007669"/>
    <property type="project" value="UniProtKB-UniRule"/>
</dbReference>
<keyword evidence="1" id="KW-0694">RNA-binding</keyword>
<dbReference type="EMBL" id="JADFTS010000007">
    <property type="protein sequence ID" value="KAF9596396.1"/>
    <property type="molecule type" value="Genomic_DNA"/>
</dbReference>
<dbReference type="InterPro" id="IPR000504">
    <property type="entry name" value="RRM_dom"/>
</dbReference>
<reference evidence="4 5" key="1">
    <citation type="submission" date="2020-10" db="EMBL/GenBank/DDBJ databases">
        <title>The Coptis chinensis genome and diversification of protoberbering-type alkaloids.</title>
        <authorList>
            <person name="Wang B."/>
            <person name="Shu S."/>
            <person name="Song C."/>
            <person name="Liu Y."/>
        </authorList>
    </citation>
    <scope>NUCLEOTIDE SEQUENCE [LARGE SCALE GENOMIC DNA]</scope>
    <source>
        <strain evidence="4">HL-2020</strain>
        <tissue evidence="4">Leaf</tissue>
    </source>
</reference>
<evidence type="ECO:0000259" key="3">
    <source>
        <dbReference type="PROSITE" id="PS50102"/>
    </source>
</evidence>
<protein>
    <recommendedName>
        <fullName evidence="3">RRM domain-containing protein</fullName>
    </recommendedName>
</protein>
<sequence>MTLNEYEKICETKYSQRKLPRKEQFDSKGFESMKLLKKGNHEIFVKLGSEKDDAKRKEDANSKADKVKKLFEQAQELSWIVRLCKSRGFGFIEYASHENAQSVIQTMYQQEHHSRKIRVNFATDWSGGLHNCSGDYGGGGGSSGGGVYGSRSNFDGSAIAGGYGGSGGEYGVTNGGGSDNFFSGSSTVSGGHSQNHPLDDELGTLLTSGRG</sequence>
<feature type="compositionally biased region" description="Polar residues" evidence="2">
    <location>
        <begin position="187"/>
        <end position="196"/>
    </location>
</feature>
<evidence type="ECO:0000256" key="2">
    <source>
        <dbReference type="SAM" id="MobiDB-lite"/>
    </source>
</evidence>
<feature type="region of interest" description="Disordered" evidence="2">
    <location>
        <begin position="182"/>
        <end position="211"/>
    </location>
</feature>
<comment type="caution">
    <text evidence="4">The sequence shown here is derived from an EMBL/GenBank/DDBJ whole genome shotgun (WGS) entry which is preliminary data.</text>
</comment>
<dbReference type="InterPro" id="IPR012677">
    <property type="entry name" value="Nucleotide-bd_a/b_plait_sf"/>
</dbReference>
<dbReference type="Proteomes" id="UP000631114">
    <property type="component" value="Unassembled WGS sequence"/>
</dbReference>
<dbReference type="InterPro" id="IPR035979">
    <property type="entry name" value="RBD_domain_sf"/>
</dbReference>
<dbReference type="Pfam" id="PF00076">
    <property type="entry name" value="RRM_1"/>
    <property type="match status" value="1"/>
</dbReference>
<dbReference type="PROSITE" id="PS50102">
    <property type="entry name" value="RRM"/>
    <property type="match status" value="1"/>
</dbReference>
<dbReference type="SMART" id="SM00360">
    <property type="entry name" value="RRM"/>
    <property type="match status" value="1"/>
</dbReference>
<dbReference type="OrthoDB" id="784393at2759"/>
<evidence type="ECO:0000313" key="4">
    <source>
        <dbReference type="EMBL" id="KAF9596396.1"/>
    </source>
</evidence>
<organism evidence="4 5">
    <name type="scientific">Coptis chinensis</name>
    <dbReference type="NCBI Taxonomy" id="261450"/>
    <lineage>
        <taxon>Eukaryota</taxon>
        <taxon>Viridiplantae</taxon>
        <taxon>Streptophyta</taxon>
        <taxon>Embryophyta</taxon>
        <taxon>Tracheophyta</taxon>
        <taxon>Spermatophyta</taxon>
        <taxon>Magnoliopsida</taxon>
        <taxon>Ranunculales</taxon>
        <taxon>Ranunculaceae</taxon>
        <taxon>Coptidoideae</taxon>
        <taxon>Coptis</taxon>
    </lineage>
</organism>
<dbReference type="Gene3D" id="3.30.70.330">
    <property type="match status" value="1"/>
</dbReference>
<dbReference type="AlphaFoldDB" id="A0A835LR14"/>
<evidence type="ECO:0000313" key="5">
    <source>
        <dbReference type="Proteomes" id="UP000631114"/>
    </source>
</evidence>
<proteinExistence type="predicted"/>
<keyword evidence="5" id="KW-1185">Reference proteome</keyword>
<name>A0A835LR14_9MAGN</name>
<gene>
    <name evidence="4" type="ORF">IFM89_010660</name>
</gene>